<dbReference type="InterPro" id="IPR029062">
    <property type="entry name" value="Class_I_gatase-like"/>
</dbReference>
<keyword evidence="3" id="KW-0804">Transcription</keyword>
<keyword evidence="1" id="KW-0805">Transcription regulation</keyword>
<dbReference type="SMART" id="SM00342">
    <property type="entry name" value="HTH_ARAC"/>
    <property type="match status" value="1"/>
</dbReference>
<dbReference type="InterPro" id="IPR002818">
    <property type="entry name" value="DJ-1/PfpI"/>
</dbReference>
<reference evidence="6" key="1">
    <citation type="submission" date="2023-09" db="EMBL/GenBank/DDBJ databases">
        <authorList>
            <person name="Li S."/>
            <person name="Li X."/>
            <person name="Zhang C."/>
            <person name="Zhao Z."/>
        </authorList>
    </citation>
    <scope>NUCLEOTIDE SEQUENCE [LARGE SCALE GENOMIC DNA]</scope>
    <source>
        <strain evidence="6">SQ149</strain>
    </source>
</reference>
<keyword evidence="6" id="KW-1185">Reference proteome</keyword>
<dbReference type="SUPFAM" id="SSF46689">
    <property type="entry name" value="Homeodomain-like"/>
    <property type="match status" value="2"/>
</dbReference>
<feature type="domain" description="HTH araC/xylS-type" evidence="4">
    <location>
        <begin position="229"/>
        <end position="327"/>
    </location>
</feature>
<dbReference type="PANTHER" id="PTHR43280:SF28">
    <property type="entry name" value="HTH-TYPE TRANSCRIPTIONAL ACTIVATOR RHAS"/>
    <property type="match status" value="1"/>
</dbReference>
<dbReference type="InterPro" id="IPR018062">
    <property type="entry name" value="HTH_AraC-typ_CS"/>
</dbReference>
<dbReference type="Proteomes" id="UP001258994">
    <property type="component" value="Chromosome"/>
</dbReference>
<sequence length="348" mass="39612">MIKFAIVALDGCYGSSLHGLVDVLVVANAHIKKQSDSDVPFFNWQLITFDKNEITTSNGLPMSVEIMSDATSDNLNFDVIFIPGILYEGAKQFKETLKRQQAMYQWLNVQHQHGAIVTANCTSTFFLAESGLLDDKTCTSIWWLEHLFKKYYPNIDLSFAELIIEQERVITAGAATSHFQLGLNLLKKFTTETIVQQTSKAMLIDTRKVHVSPEQLLNVAREHNNRLLQKAQDWIDQNLSNTFTLKQMAKELATTERTITRQFNDVLATSPIKYIKNLRINSAKYLLEHSELSLEQIIDKVGYKDRSSFSKVFSKYTGLPPISYRRQFKKIAPSSSRSSSDIGDLRQE</sequence>
<dbReference type="InterPro" id="IPR018060">
    <property type="entry name" value="HTH_AraC"/>
</dbReference>
<protein>
    <submittedName>
        <fullName evidence="5">Helix-turn-helix domain-containing protein</fullName>
    </submittedName>
</protein>
<evidence type="ECO:0000256" key="1">
    <source>
        <dbReference type="ARBA" id="ARBA00023015"/>
    </source>
</evidence>
<dbReference type="Gene3D" id="3.40.50.880">
    <property type="match status" value="1"/>
</dbReference>
<evidence type="ECO:0000256" key="3">
    <source>
        <dbReference type="ARBA" id="ARBA00023163"/>
    </source>
</evidence>
<dbReference type="InterPro" id="IPR009057">
    <property type="entry name" value="Homeodomain-like_sf"/>
</dbReference>
<dbReference type="PROSITE" id="PS00041">
    <property type="entry name" value="HTH_ARAC_FAMILY_1"/>
    <property type="match status" value="1"/>
</dbReference>
<evidence type="ECO:0000256" key="2">
    <source>
        <dbReference type="ARBA" id="ARBA00023125"/>
    </source>
</evidence>
<dbReference type="SUPFAM" id="SSF52317">
    <property type="entry name" value="Class I glutamine amidotransferase-like"/>
    <property type="match status" value="1"/>
</dbReference>
<dbReference type="PANTHER" id="PTHR43280">
    <property type="entry name" value="ARAC-FAMILY TRANSCRIPTIONAL REGULATOR"/>
    <property type="match status" value="1"/>
</dbReference>
<evidence type="ECO:0000313" key="5">
    <source>
        <dbReference type="EMBL" id="WNC73888.1"/>
    </source>
</evidence>
<dbReference type="Pfam" id="PF01965">
    <property type="entry name" value="DJ-1_PfpI"/>
    <property type="match status" value="1"/>
</dbReference>
<dbReference type="RefSeq" id="WP_348392998.1">
    <property type="nucleotide sequence ID" value="NZ_CP134145.1"/>
</dbReference>
<dbReference type="Pfam" id="PF12833">
    <property type="entry name" value="HTH_18"/>
    <property type="match status" value="1"/>
</dbReference>
<dbReference type="PROSITE" id="PS01124">
    <property type="entry name" value="HTH_ARAC_FAMILY_2"/>
    <property type="match status" value="1"/>
</dbReference>
<name>A0ABY9TZU1_9GAMM</name>
<gene>
    <name evidence="5" type="ORF">RGQ13_07815</name>
</gene>
<accession>A0ABY9TZU1</accession>
<dbReference type="Gene3D" id="1.10.10.60">
    <property type="entry name" value="Homeodomain-like"/>
    <property type="match status" value="2"/>
</dbReference>
<evidence type="ECO:0000313" key="6">
    <source>
        <dbReference type="Proteomes" id="UP001258994"/>
    </source>
</evidence>
<evidence type="ECO:0000259" key="4">
    <source>
        <dbReference type="PROSITE" id="PS01124"/>
    </source>
</evidence>
<proteinExistence type="predicted"/>
<organism evidence="5 6">
    <name type="scientific">Thalassotalea psychrophila</name>
    <dbReference type="NCBI Taxonomy" id="3065647"/>
    <lineage>
        <taxon>Bacteria</taxon>
        <taxon>Pseudomonadati</taxon>
        <taxon>Pseudomonadota</taxon>
        <taxon>Gammaproteobacteria</taxon>
        <taxon>Alteromonadales</taxon>
        <taxon>Colwelliaceae</taxon>
        <taxon>Thalassotalea</taxon>
    </lineage>
</organism>
<dbReference type="EMBL" id="CP134145">
    <property type="protein sequence ID" value="WNC73888.1"/>
    <property type="molecule type" value="Genomic_DNA"/>
</dbReference>
<keyword evidence="2" id="KW-0238">DNA-binding</keyword>